<evidence type="ECO:0000256" key="2">
    <source>
        <dbReference type="SAM" id="SignalP"/>
    </source>
</evidence>
<evidence type="ECO:0000259" key="3">
    <source>
        <dbReference type="Pfam" id="PF10988"/>
    </source>
</evidence>
<dbReference type="RefSeq" id="WP_380754259.1">
    <property type="nucleotide sequence ID" value="NZ_JBHULT010000012.1"/>
</dbReference>
<dbReference type="Pfam" id="PF10988">
    <property type="entry name" value="DUF2807"/>
    <property type="match status" value="1"/>
</dbReference>
<dbReference type="InterPro" id="IPR021255">
    <property type="entry name" value="DUF2807"/>
</dbReference>
<feature type="region of interest" description="Disordered" evidence="1">
    <location>
        <begin position="219"/>
        <end position="244"/>
    </location>
</feature>
<feature type="domain" description="Putative auto-transporter adhesin head GIN" evidence="3">
    <location>
        <begin position="45"/>
        <end position="228"/>
    </location>
</feature>
<organism evidence="4 5">
    <name type="scientific">Salinimicrobium flavum</name>
    <dbReference type="NCBI Taxonomy" id="1737065"/>
    <lineage>
        <taxon>Bacteria</taxon>
        <taxon>Pseudomonadati</taxon>
        <taxon>Bacteroidota</taxon>
        <taxon>Flavobacteriia</taxon>
        <taxon>Flavobacteriales</taxon>
        <taxon>Flavobacteriaceae</taxon>
        <taxon>Salinimicrobium</taxon>
    </lineage>
</organism>
<dbReference type="EMBL" id="JBHULT010000012">
    <property type="protein sequence ID" value="MFD2518987.1"/>
    <property type="molecule type" value="Genomic_DNA"/>
</dbReference>
<sequence>MKKLAITLSIVALSFQTADAQWWKGSKEIDGNGKMTTQTRTVPKYDQVNLIGSMDVEFVRGKEGNLKLEAEENLMEYIVTEVDGNSLKITVEKGFSLSPSRNKGIKVTVPIETLEGVSLTGSGDIYSSDEIRAEKFEIKLTGSGDIRLPLVAKDASATITGSGDISLRGSASDFNCKVIGSGDISAFDFRCETVDATVIGSGDLEVYASEALRAKIPGSGDIQYKGNPKNEDFKTMGSGDITKR</sequence>
<keyword evidence="5" id="KW-1185">Reference proteome</keyword>
<evidence type="ECO:0000313" key="5">
    <source>
        <dbReference type="Proteomes" id="UP001597468"/>
    </source>
</evidence>
<keyword evidence="2" id="KW-0732">Signal</keyword>
<feature type="signal peptide" evidence="2">
    <location>
        <begin position="1"/>
        <end position="20"/>
    </location>
</feature>
<comment type="caution">
    <text evidence="4">The sequence shown here is derived from an EMBL/GenBank/DDBJ whole genome shotgun (WGS) entry which is preliminary data.</text>
</comment>
<reference evidence="5" key="1">
    <citation type="journal article" date="2019" name="Int. J. Syst. Evol. Microbiol.">
        <title>The Global Catalogue of Microorganisms (GCM) 10K type strain sequencing project: providing services to taxonomists for standard genome sequencing and annotation.</title>
        <authorList>
            <consortium name="The Broad Institute Genomics Platform"/>
            <consortium name="The Broad Institute Genome Sequencing Center for Infectious Disease"/>
            <person name="Wu L."/>
            <person name="Ma J."/>
        </authorList>
    </citation>
    <scope>NUCLEOTIDE SEQUENCE [LARGE SCALE GENOMIC DNA]</scope>
    <source>
        <strain evidence="5">KCTC 42585</strain>
    </source>
</reference>
<protein>
    <submittedName>
        <fullName evidence="4">Head GIN domain-containing protein</fullName>
    </submittedName>
</protein>
<proteinExistence type="predicted"/>
<accession>A0ABW5J103</accession>
<dbReference type="Proteomes" id="UP001597468">
    <property type="component" value="Unassembled WGS sequence"/>
</dbReference>
<dbReference type="PANTHER" id="PTHR39200:SF1">
    <property type="entry name" value="AUTO-TRANSPORTER ADHESIN HEAD GIN DOMAIN-CONTAINING PROTEIN-RELATED"/>
    <property type="match status" value="1"/>
</dbReference>
<gene>
    <name evidence="4" type="ORF">ACFSTG_13850</name>
</gene>
<dbReference type="Gene3D" id="2.160.20.120">
    <property type="match status" value="1"/>
</dbReference>
<dbReference type="PANTHER" id="PTHR39200">
    <property type="entry name" value="HYPOTHETICAL EXPORTED PROTEIN"/>
    <property type="match status" value="1"/>
</dbReference>
<evidence type="ECO:0000256" key="1">
    <source>
        <dbReference type="SAM" id="MobiDB-lite"/>
    </source>
</evidence>
<evidence type="ECO:0000313" key="4">
    <source>
        <dbReference type="EMBL" id="MFD2518987.1"/>
    </source>
</evidence>
<name>A0ABW5J103_9FLAO</name>
<feature type="chain" id="PRO_5046755036" evidence="2">
    <location>
        <begin position="21"/>
        <end position="244"/>
    </location>
</feature>